<dbReference type="SMART" id="SM00849">
    <property type="entry name" value="Lactamase_B"/>
    <property type="match status" value="1"/>
</dbReference>
<evidence type="ECO:0000259" key="1">
    <source>
        <dbReference type="SMART" id="SM00849"/>
    </source>
</evidence>
<dbReference type="EMBL" id="PIQF01000003">
    <property type="protein sequence ID" value="RUO75342.1"/>
    <property type="molecule type" value="Genomic_DNA"/>
</dbReference>
<name>A0A432ZD92_9GAMM</name>
<keyword evidence="3" id="KW-1185">Reference proteome</keyword>
<reference evidence="2 3" key="1">
    <citation type="journal article" date="2011" name="Front. Microbiol.">
        <title>Genomic signatures of strain selection and enhancement in Bacillus atrophaeus var. globigii, a historical biowarfare simulant.</title>
        <authorList>
            <person name="Gibbons H.S."/>
            <person name="Broomall S.M."/>
            <person name="McNew L.A."/>
            <person name="Daligault H."/>
            <person name="Chapman C."/>
            <person name="Bruce D."/>
            <person name="Karavis M."/>
            <person name="Krepps M."/>
            <person name="McGregor P.A."/>
            <person name="Hong C."/>
            <person name="Park K.H."/>
            <person name="Akmal A."/>
            <person name="Feldman A."/>
            <person name="Lin J.S."/>
            <person name="Chang W.E."/>
            <person name="Higgs B.W."/>
            <person name="Demirev P."/>
            <person name="Lindquist J."/>
            <person name="Liem A."/>
            <person name="Fochler E."/>
            <person name="Read T.D."/>
            <person name="Tapia R."/>
            <person name="Johnson S."/>
            <person name="Bishop-Lilly K.A."/>
            <person name="Detter C."/>
            <person name="Han C."/>
            <person name="Sozhamannan S."/>
            <person name="Rosenzweig C.N."/>
            <person name="Skowronski E.W."/>
        </authorList>
    </citation>
    <scope>NUCLEOTIDE SEQUENCE [LARGE SCALE GENOMIC DNA]</scope>
    <source>
        <strain evidence="2 3">CL-SP19</strain>
    </source>
</reference>
<dbReference type="RefSeq" id="WP_126785215.1">
    <property type="nucleotide sequence ID" value="NZ_PIQF01000003.1"/>
</dbReference>
<feature type="domain" description="Metallo-beta-lactamase" evidence="1">
    <location>
        <begin position="40"/>
        <end position="231"/>
    </location>
</feature>
<dbReference type="OrthoDB" id="9803916at2"/>
<dbReference type="PANTHER" id="PTHR46018">
    <property type="entry name" value="ZINC PHOSPHODIESTERASE ELAC PROTEIN 1"/>
    <property type="match status" value="1"/>
</dbReference>
<protein>
    <submittedName>
        <fullName evidence="2">3',5'-cyclic-nucleotide phosphodiesterase</fullName>
    </submittedName>
</protein>
<dbReference type="PRINTS" id="PR00388">
    <property type="entry name" value="PDIESTERASE2"/>
</dbReference>
<dbReference type="PANTHER" id="PTHR46018:SF7">
    <property type="entry name" value="RIBONUCLEASE Z"/>
    <property type="match status" value="1"/>
</dbReference>
<proteinExistence type="predicted"/>
<dbReference type="AlphaFoldDB" id="A0A432ZD92"/>
<dbReference type="SUPFAM" id="SSF56281">
    <property type="entry name" value="Metallo-hydrolase/oxidoreductase"/>
    <property type="match status" value="1"/>
</dbReference>
<dbReference type="GO" id="GO:0004115">
    <property type="term" value="F:3',5'-cyclic-AMP phosphodiesterase activity"/>
    <property type="evidence" value="ECO:0007669"/>
    <property type="project" value="InterPro"/>
</dbReference>
<evidence type="ECO:0000313" key="3">
    <source>
        <dbReference type="Proteomes" id="UP000287908"/>
    </source>
</evidence>
<organism evidence="2 3">
    <name type="scientific">Idiomarina seosinensis</name>
    <dbReference type="NCBI Taxonomy" id="281739"/>
    <lineage>
        <taxon>Bacteria</taxon>
        <taxon>Pseudomonadati</taxon>
        <taxon>Pseudomonadota</taxon>
        <taxon>Gammaproteobacteria</taxon>
        <taxon>Alteromonadales</taxon>
        <taxon>Idiomarinaceae</taxon>
        <taxon>Idiomarina</taxon>
    </lineage>
</organism>
<evidence type="ECO:0000313" key="2">
    <source>
        <dbReference type="EMBL" id="RUO75342.1"/>
    </source>
</evidence>
<dbReference type="GO" id="GO:0006198">
    <property type="term" value="P:cAMP catabolic process"/>
    <property type="evidence" value="ECO:0007669"/>
    <property type="project" value="InterPro"/>
</dbReference>
<dbReference type="Proteomes" id="UP000287908">
    <property type="component" value="Unassembled WGS sequence"/>
</dbReference>
<dbReference type="InterPro" id="IPR000396">
    <property type="entry name" value="Pdiesterase2"/>
</dbReference>
<dbReference type="Gene3D" id="3.60.15.10">
    <property type="entry name" value="Ribonuclease Z/Hydroxyacylglutathione hydrolase-like"/>
    <property type="match status" value="1"/>
</dbReference>
<sequence>MSSYTRYDGITSSDWNSEGDYVSIRVLGCSGGLSGNNQQGSTCIQLNETTLIDAGTGLAGLSLEEMQRIRHIFLTHAHMDHIAALPTFLSNQFDQQDLPVKVYGLAETLTRLQDNIFNNEIWPDFTQLVESEVPMLELVEVSAGDIISHQNLTLELFAVEHSIPTIGYSVKSEGSHFIFCADCTESDQLAADLNRLAPIDILMIECAFPDRLTEVAEKSKHMTPSMLHRTLAKIPDVKHVWITHLKPSYEKELRNVLHGSRLTVL</sequence>
<dbReference type="CDD" id="cd07735">
    <property type="entry name" value="class_II_PDE_MBL-fold"/>
    <property type="match status" value="1"/>
</dbReference>
<dbReference type="Pfam" id="PF12706">
    <property type="entry name" value="Lactamase_B_2"/>
    <property type="match status" value="1"/>
</dbReference>
<dbReference type="InterPro" id="IPR001279">
    <property type="entry name" value="Metallo-B-lactamas"/>
</dbReference>
<dbReference type="GO" id="GO:0042781">
    <property type="term" value="F:3'-tRNA processing endoribonuclease activity"/>
    <property type="evidence" value="ECO:0007669"/>
    <property type="project" value="TreeGrafter"/>
</dbReference>
<accession>A0A432ZD92</accession>
<gene>
    <name evidence="2" type="ORF">CWI81_10235</name>
</gene>
<dbReference type="InterPro" id="IPR036866">
    <property type="entry name" value="RibonucZ/Hydroxyglut_hydro"/>
</dbReference>
<comment type="caution">
    <text evidence="2">The sequence shown here is derived from an EMBL/GenBank/DDBJ whole genome shotgun (WGS) entry which is preliminary data.</text>
</comment>